<keyword evidence="2" id="KW-1185">Reference proteome</keyword>
<reference evidence="2" key="1">
    <citation type="journal article" date="2019" name="Int. J. Syst. Evol. Microbiol.">
        <title>The Global Catalogue of Microorganisms (GCM) 10K type strain sequencing project: providing services to taxonomists for standard genome sequencing and annotation.</title>
        <authorList>
            <consortium name="The Broad Institute Genomics Platform"/>
            <consortium name="The Broad Institute Genome Sequencing Center for Infectious Disease"/>
            <person name="Wu L."/>
            <person name="Ma J."/>
        </authorList>
    </citation>
    <scope>NUCLEOTIDE SEQUENCE [LARGE SCALE GENOMIC DNA]</scope>
    <source>
        <strain evidence="2">JCM 17939</strain>
    </source>
</reference>
<evidence type="ECO:0000313" key="1">
    <source>
        <dbReference type="EMBL" id="GAA4628139.1"/>
    </source>
</evidence>
<dbReference type="Proteomes" id="UP001501442">
    <property type="component" value="Unassembled WGS sequence"/>
</dbReference>
<dbReference type="RefSeq" id="WP_345432729.1">
    <property type="nucleotide sequence ID" value="NZ_BAABHK010000005.1"/>
</dbReference>
<protein>
    <recommendedName>
        <fullName evidence="3">Terpene synthase</fullName>
    </recommendedName>
</protein>
<evidence type="ECO:0008006" key="3">
    <source>
        <dbReference type="Google" id="ProtNLM"/>
    </source>
</evidence>
<evidence type="ECO:0000313" key="2">
    <source>
        <dbReference type="Proteomes" id="UP001501442"/>
    </source>
</evidence>
<name>A0ABP8UCF7_9ACTN</name>
<comment type="caution">
    <text evidence="1">The sequence shown here is derived from an EMBL/GenBank/DDBJ whole genome shotgun (WGS) entry which is preliminary data.</text>
</comment>
<dbReference type="Pfam" id="PF19086">
    <property type="entry name" value="Terpene_syn_C_2"/>
    <property type="match status" value="1"/>
</dbReference>
<sequence length="294" mass="33363">MDSTVPGTGESLSSERIARLTAECARDLRETAAAYPELYSDFGSPELYRRVATASVLGAPWHTAAELRITCRAALWFFALDWLMDRVATSRSQVDDVVSACRTAADGAAPRTPLARFLADIRRDLITVPAFALSRAAWREELEQVLLAMAREWDWKTEPGAGPTLEEYLSNAHNFGSTWINVSYWIFTDDPDDRPRAVDVLDELRQASDAVQRTLRLANDLATEERDRSWGDLNALMIVGREAVRERIGELYRESCDVLRSLEALCPRQADYLRRQLEFNLDFYGGGSDYWDWR</sequence>
<dbReference type="EMBL" id="BAABHK010000005">
    <property type="protein sequence ID" value="GAA4628139.1"/>
    <property type="molecule type" value="Genomic_DNA"/>
</dbReference>
<dbReference type="SUPFAM" id="SSF48576">
    <property type="entry name" value="Terpenoid synthases"/>
    <property type="match status" value="1"/>
</dbReference>
<gene>
    <name evidence="1" type="ORF">GCM10023196_043290</name>
</gene>
<dbReference type="InterPro" id="IPR008949">
    <property type="entry name" value="Isoprenoid_synthase_dom_sf"/>
</dbReference>
<dbReference type="Gene3D" id="1.10.600.10">
    <property type="entry name" value="Farnesyl Diphosphate Synthase"/>
    <property type="match status" value="1"/>
</dbReference>
<proteinExistence type="predicted"/>
<organism evidence="1 2">
    <name type="scientific">Actinoallomurus vinaceus</name>
    <dbReference type="NCBI Taxonomy" id="1080074"/>
    <lineage>
        <taxon>Bacteria</taxon>
        <taxon>Bacillati</taxon>
        <taxon>Actinomycetota</taxon>
        <taxon>Actinomycetes</taxon>
        <taxon>Streptosporangiales</taxon>
        <taxon>Thermomonosporaceae</taxon>
        <taxon>Actinoallomurus</taxon>
    </lineage>
</organism>
<accession>A0ABP8UCF7</accession>